<dbReference type="SMART" id="SM00342">
    <property type="entry name" value="HTH_ARAC"/>
    <property type="match status" value="1"/>
</dbReference>
<keyword evidence="1" id="KW-0805">Transcription regulation</keyword>
<dbReference type="Gene3D" id="1.10.10.60">
    <property type="entry name" value="Homeodomain-like"/>
    <property type="match status" value="1"/>
</dbReference>
<dbReference type="GO" id="GO:0003700">
    <property type="term" value="F:DNA-binding transcription factor activity"/>
    <property type="evidence" value="ECO:0007669"/>
    <property type="project" value="InterPro"/>
</dbReference>
<dbReference type="RefSeq" id="WP_264960234.1">
    <property type="nucleotide sequence ID" value="NZ_JAPDUQ010000004.1"/>
</dbReference>
<dbReference type="GO" id="GO:0043565">
    <property type="term" value="F:sequence-specific DNA binding"/>
    <property type="evidence" value="ECO:0007669"/>
    <property type="project" value="InterPro"/>
</dbReference>
<reference evidence="5" key="1">
    <citation type="submission" date="2022-11" db="EMBL/GenBank/DDBJ databases">
        <title>Genomic repertoires linked with pathogenic potency of arthritogenic Prevotella copri isolated from the gut of rheumatoid arthritis patients.</title>
        <authorList>
            <person name="Nii T."/>
            <person name="Maeda Y."/>
            <person name="Motooka D."/>
            <person name="Naito M."/>
            <person name="Matsumoto Y."/>
            <person name="Ogawa T."/>
            <person name="Oguro-Igashira E."/>
            <person name="Kishikawa T."/>
            <person name="Yamashita M."/>
            <person name="Koizumi S."/>
            <person name="Kurakawa T."/>
            <person name="Okumura R."/>
            <person name="Kayama H."/>
            <person name="Murakami M."/>
            <person name="Sakaguchi T."/>
            <person name="Das B."/>
            <person name="Nakamura S."/>
            <person name="Okada Y."/>
            <person name="Kumanogoh A."/>
            <person name="Takeda K."/>
        </authorList>
    </citation>
    <scope>NUCLEOTIDE SEQUENCE</scope>
    <source>
        <strain evidence="5">N016-13</strain>
    </source>
</reference>
<dbReference type="EMBL" id="JAPDUS010000029">
    <property type="protein sequence ID" value="MCW4094433.1"/>
    <property type="molecule type" value="Genomic_DNA"/>
</dbReference>
<dbReference type="AlphaFoldDB" id="A0AAW5TTM2"/>
<dbReference type="Pfam" id="PF12833">
    <property type="entry name" value="HTH_18"/>
    <property type="match status" value="1"/>
</dbReference>
<evidence type="ECO:0000256" key="1">
    <source>
        <dbReference type="ARBA" id="ARBA00023015"/>
    </source>
</evidence>
<organism evidence="5 6">
    <name type="scientific">Segatella copri</name>
    <dbReference type="NCBI Taxonomy" id="165179"/>
    <lineage>
        <taxon>Bacteria</taxon>
        <taxon>Pseudomonadati</taxon>
        <taxon>Bacteroidota</taxon>
        <taxon>Bacteroidia</taxon>
        <taxon>Bacteroidales</taxon>
        <taxon>Prevotellaceae</taxon>
        <taxon>Segatella</taxon>
    </lineage>
</organism>
<dbReference type="InterPro" id="IPR018060">
    <property type="entry name" value="HTH_AraC"/>
</dbReference>
<dbReference type="Proteomes" id="UP001209074">
    <property type="component" value="Unassembled WGS sequence"/>
</dbReference>
<protein>
    <submittedName>
        <fullName evidence="5">Helix-turn-helix domain-containing protein</fullName>
    </submittedName>
</protein>
<accession>A0AAW5TTM2</accession>
<evidence type="ECO:0000256" key="2">
    <source>
        <dbReference type="ARBA" id="ARBA00023125"/>
    </source>
</evidence>
<dbReference type="SUPFAM" id="SSF46689">
    <property type="entry name" value="Homeodomain-like"/>
    <property type="match status" value="1"/>
</dbReference>
<sequence length="266" mass="30458">MKDVIFENTLMNVGDGTKDGYLCHAYCHEGECSFSFNGKRYVMRGGDCLIVRRSDLLKDIRESSAFKVDVFYATPQFIAISTPHSNYGTRGGLSLFNNPIMHLTPEMQQVCALDFDNIRRRLALTTHKFHRDAMINAVQAIIIDFFDFHATLYGTDDTVTQLYSSLMNRFLALLERGDYRKNREIGYYADLLCVTPKYLSEVSKKVSGYPAAFWITRYTSLDIARLLKSKHLTFTEISDLFGFSSESYFSRYVQKYLGAPPSSFVE</sequence>
<keyword evidence="3" id="KW-0804">Transcription</keyword>
<evidence type="ECO:0000313" key="6">
    <source>
        <dbReference type="Proteomes" id="UP001209074"/>
    </source>
</evidence>
<dbReference type="InterPro" id="IPR009057">
    <property type="entry name" value="Homeodomain-like_sf"/>
</dbReference>
<gene>
    <name evidence="5" type="ORF">ONT05_12915</name>
</gene>
<keyword evidence="2" id="KW-0238">DNA-binding</keyword>
<proteinExistence type="predicted"/>
<dbReference type="PROSITE" id="PS01124">
    <property type="entry name" value="HTH_ARAC_FAMILY_2"/>
    <property type="match status" value="1"/>
</dbReference>
<feature type="domain" description="HTH araC/xylS-type" evidence="4">
    <location>
        <begin position="168"/>
        <end position="266"/>
    </location>
</feature>
<evidence type="ECO:0000256" key="3">
    <source>
        <dbReference type="ARBA" id="ARBA00023163"/>
    </source>
</evidence>
<comment type="caution">
    <text evidence="5">The sequence shown here is derived from an EMBL/GenBank/DDBJ whole genome shotgun (WGS) entry which is preliminary data.</text>
</comment>
<name>A0AAW5TTM2_9BACT</name>
<evidence type="ECO:0000259" key="4">
    <source>
        <dbReference type="PROSITE" id="PS01124"/>
    </source>
</evidence>
<dbReference type="PANTHER" id="PTHR43280:SF32">
    <property type="entry name" value="TRANSCRIPTIONAL REGULATORY PROTEIN"/>
    <property type="match status" value="1"/>
</dbReference>
<evidence type="ECO:0000313" key="5">
    <source>
        <dbReference type="EMBL" id="MCW4094433.1"/>
    </source>
</evidence>
<dbReference type="PANTHER" id="PTHR43280">
    <property type="entry name" value="ARAC-FAMILY TRANSCRIPTIONAL REGULATOR"/>
    <property type="match status" value="1"/>
</dbReference>